<gene>
    <name evidence="11" type="ORF">AWT83_15600</name>
</gene>
<keyword evidence="8" id="KW-0418">Kinase</keyword>
<dbReference type="GO" id="GO:0009401">
    <property type="term" value="P:phosphoenolpyruvate-dependent sugar phosphotransferase system"/>
    <property type="evidence" value="ECO:0007669"/>
    <property type="project" value="UniProtKB-KW"/>
</dbReference>
<evidence type="ECO:0000313" key="12">
    <source>
        <dbReference type="Proteomes" id="UP000070452"/>
    </source>
</evidence>
<dbReference type="InterPro" id="IPR003352">
    <property type="entry name" value="PTS_EIIC"/>
</dbReference>
<dbReference type="InterPro" id="IPR018113">
    <property type="entry name" value="PTrfase_EIIB_Cys"/>
</dbReference>
<dbReference type="Pfam" id="PF00367">
    <property type="entry name" value="PTS_EIIB"/>
    <property type="match status" value="1"/>
</dbReference>
<evidence type="ECO:0000256" key="5">
    <source>
        <dbReference type="ARBA" id="ARBA00022679"/>
    </source>
</evidence>
<sequence>MNNKDIAKKILELVGGNENVQSVTHCATRLRIITYDKDKIDIKAVEDIDKVKGSFFNSGQYQVILGTGLVNKVYEEFVPLIDGSGKDIAEEPAEKQKMTFQRAIRIFGDVFVPIIPVLVATGLFMGLRGLFTQEAVLGVVGLSPDDIPQQFLMITQILTDTAFAFLPALVAWSTFRIFGGTPILGIVLGLMLVSSVLPNAYEVGQQAAEPLVFFGFIKVVGYQGSVLPAFVTGILGSKIEIFLRKRIPDSLDLILTPFLTLLTGLILALFIIGPIFHEVEIGVLHAVEFLLNLPLGIGGLIYGSFGQLLGIFGIHHILNFLEISMLAQDGWNYLNPIGTCGNIAQAGAVLAVAIKSVSPKMKQIAYPSALSAALGITEPAVFGVTLRLIKPFIMSMIGGGVGGFLASLLHLRATGMALTGIPGTLLYLNEQLPLYILVNLVAFAVSFGLTWMIGYKKDQEL</sequence>
<keyword evidence="5" id="KW-0808">Transferase</keyword>
<keyword evidence="10" id="KW-0472">Membrane</keyword>
<dbReference type="InterPro" id="IPR036878">
    <property type="entry name" value="Glu_permease_IIB"/>
</dbReference>
<dbReference type="PROSITE" id="PS51098">
    <property type="entry name" value="PTS_EIIB_TYPE_1"/>
    <property type="match status" value="1"/>
</dbReference>
<evidence type="ECO:0000256" key="6">
    <source>
        <dbReference type="ARBA" id="ARBA00022683"/>
    </source>
</evidence>
<keyword evidence="4 11" id="KW-0762">Sugar transport</keyword>
<dbReference type="InterPro" id="IPR001996">
    <property type="entry name" value="PTS_IIB_1"/>
</dbReference>
<dbReference type="FunFam" id="3.30.1360.60:FF:000001">
    <property type="entry name" value="PTS system glucose-specific IIBC component PtsG"/>
    <property type="match status" value="1"/>
</dbReference>
<dbReference type="AlphaFoldDB" id="A0A132P1H5"/>
<dbReference type="PROSITE" id="PS51103">
    <property type="entry name" value="PTS_EIIC_TYPE_1"/>
    <property type="match status" value="1"/>
</dbReference>
<evidence type="ECO:0000256" key="9">
    <source>
        <dbReference type="ARBA" id="ARBA00022989"/>
    </source>
</evidence>
<dbReference type="GO" id="GO:0016301">
    <property type="term" value="F:kinase activity"/>
    <property type="evidence" value="ECO:0007669"/>
    <property type="project" value="UniProtKB-KW"/>
</dbReference>
<dbReference type="Proteomes" id="UP000070452">
    <property type="component" value="Unassembled WGS sequence"/>
</dbReference>
<proteinExistence type="predicted"/>
<dbReference type="GO" id="GO:0008982">
    <property type="term" value="F:protein-N(PI)-phosphohistidine-sugar phosphotransferase activity"/>
    <property type="evidence" value="ECO:0007669"/>
    <property type="project" value="InterPro"/>
</dbReference>
<evidence type="ECO:0000256" key="2">
    <source>
        <dbReference type="ARBA" id="ARBA00022448"/>
    </source>
</evidence>
<evidence type="ECO:0000256" key="4">
    <source>
        <dbReference type="ARBA" id="ARBA00022597"/>
    </source>
</evidence>
<dbReference type="Pfam" id="PF02378">
    <property type="entry name" value="PTS_EIIC"/>
    <property type="match status" value="1"/>
</dbReference>
<dbReference type="InterPro" id="IPR013013">
    <property type="entry name" value="PTS_EIIC_1"/>
</dbReference>
<dbReference type="EMBL" id="LRHK01000008">
    <property type="protein sequence ID" value="KWX16170.1"/>
    <property type="molecule type" value="Genomic_DNA"/>
</dbReference>
<evidence type="ECO:0000313" key="11">
    <source>
        <dbReference type="EMBL" id="KWX16170.1"/>
    </source>
</evidence>
<dbReference type="GO" id="GO:0090589">
    <property type="term" value="F:protein-phosphocysteine-trehalose phosphotransferase system transporter activity"/>
    <property type="evidence" value="ECO:0007669"/>
    <property type="project" value="TreeGrafter"/>
</dbReference>
<accession>A0A132P1H5</accession>
<keyword evidence="3" id="KW-1003">Cell membrane</keyword>
<dbReference type="GO" id="GO:0015771">
    <property type="term" value="P:trehalose transport"/>
    <property type="evidence" value="ECO:0007669"/>
    <property type="project" value="TreeGrafter"/>
</dbReference>
<dbReference type="RefSeq" id="WP_002317307.1">
    <property type="nucleotide sequence ID" value="NZ_AP019409.1"/>
</dbReference>
<protein>
    <submittedName>
        <fullName evidence="11">PTS sugar transporter subunit IIA</fullName>
    </submittedName>
</protein>
<dbReference type="CDD" id="cd00212">
    <property type="entry name" value="PTS_IIB_glc"/>
    <property type="match status" value="1"/>
</dbReference>
<dbReference type="SUPFAM" id="SSF55604">
    <property type="entry name" value="Glucose permease domain IIB"/>
    <property type="match status" value="1"/>
</dbReference>
<dbReference type="GO" id="GO:0005886">
    <property type="term" value="C:plasma membrane"/>
    <property type="evidence" value="ECO:0007669"/>
    <property type="project" value="UniProtKB-SubCell"/>
</dbReference>
<keyword evidence="6" id="KW-0598">Phosphotransferase system</keyword>
<organism evidence="11 12">
    <name type="scientific">Enterococcus faecium</name>
    <name type="common">Streptococcus faecium</name>
    <dbReference type="NCBI Taxonomy" id="1352"/>
    <lineage>
        <taxon>Bacteria</taxon>
        <taxon>Bacillati</taxon>
        <taxon>Bacillota</taxon>
        <taxon>Bacilli</taxon>
        <taxon>Lactobacillales</taxon>
        <taxon>Enterococcaceae</taxon>
        <taxon>Enterococcus</taxon>
    </lineage>
</organism>
<reference evidence="11 12" key="1">
    <citation type="submission" date="2016-01" db="EMBL/GenBank/DDBJ databases">
        <title>Molecular Mechanisms for transfer of large genomic segments between Enterococcus faecium strains.</title>
        <authorList>
            <person name="Garcia-Solache M.A."/>
            <person name="Lebreton F."/>
            <person name="Mclaughlin R.E."/>
            <person name="Whiteaker J.D."/>
            <person name="Gilmore M.S."/>
            <person name="Rice L.B."/>
        </authorList>
    </citation>
    <scope>NUCLEOTIDE SEQUENCE [LARGE SCALE GENOMIC DNA]</scope>
    <source>
        <strain evidence="11 12">D344RRF x C68</strain>
    </source>
</reference>
<keyword evidence="2" id="KW-0813">Transport</keyword>
<evidence type="ECO:0000256" key="3">
    <source>
        <dbReference type="ARBA" id="ARBA00022475"/>
    </source>
</evidence>
<dbReference type="PANTHER" id="PTHR30175:SF7">
    <property type="entry name" value="NEGATIVE REGULATOR OF SACY ACTIVITY"/>
    <property type="match status" value="1"/>
</dbReference>
<keyword evidence="9" id="KW-1133">Transmembrane helix</keyword>
<dbReference type="PATRIC" id="fig|1352.1358.peg.2849"/>
<evidence type="ECO:0000256" key="10">
    <source>
        <dbReference type="ARBA" id="ARBA00023136"/>
    </source>
</evidence>
<comment type="caution">
    <text evidence="11">The sequence shown here is derived from an EMBL/GenBank/DDBJ whole genome shotgun (WGS) entry which is preliminary data.</text>
</comment>
<keyword evidence="7" id="KW-0812">Transmembrane</keyword>
<name>A0A132P1H5_ENTFC</name>
<evidence type="ECO:0000256" key="7">
    <source>
        <dbReference type="ARBA" id="ARBA00022692"/>
    </source>
</evidence>
<comment type="subcellular location">
    <subcellularLocation>
        <location evidence="1">Cell membrane</location>
        <topology evidence="1">Multi-pass membrane protein</topology>
    </subcellularLocation>
</comment>
<evidence type="ECO:0000256" key="1">
    <source>
        <dbReference type="ARBA" id="ARBA00004651"/>
    </source>
</evidence>
<evidence type="ECO:0000256" key="8">
    <source>
        <dbReference type="ARBA" id="ARBA00022777"/>
    </source>
</evidence>
<dbReference type="Gene3D" id="3.30.1360.60">
    <property type="entry name" value="Glucose permease domain IIB"/>
    <property type="match status" value="1"/>
</dbReference>
<dbReference type="PANTHER" id="PTHR30175">
    <property type="entry name" value="PHOSPHOTRANSFERASE SYSTEM TRANSPORT PROTEIN"/>
    <property type="match status" value="1"/>
</dbReference>
<dbReference type="InterPro" id="IPR050558">
    <property type="entry name" value="PTS_Sugar-Specific_Components"/>
</dbReference>